<comment type="caution">
    <text evidence="7">The sequence shown here is derived from an EMBL/GenBank/DDBJ whole genome shotgun (WGS) entry which is preliminary data.</text>
</comment>
<sequence length="720" mass="82430">MKRTLWKMPLHNQKYIIKTLRLASSTTGVNEKTTQTTRSKSRPVTKKKKIVYDLTTPYASHFIPLLDMEMEAEQEQVKQRLKWSRERLEKEGLALFDLSAKLDGSLYGQGVAQFYSNAKLPYNRMTQGDYVLCVCGKQSFQGIVLERHSKYLRVVIGDQWISGKDWKVYQISNTVAFERSKNAIQELTKAQQSGHELSEIIVKSFAKEIVENGNRQTEWRQDWNDYSQSSSFLVQLVTLQGKQGTLNELCSHRIFSPSLSEDIRQKDENDWNESQQTAWKNALERRLTLIQGPPGTGKTKTLAKILSSLVQLGQTPILACAYTHIATDNILDELERYDIPLVRIGKPANIHRDLWKHSLDSLLERDTRVIEKRDQLKKAVDRLAQPKRGKAIGLAHRDYSKSLSQLKQIEMNVTQEILGKYPIVLSTCVGAGEEVLKNISFKVVAIDEATQSHEPGLLIPITKGCEQLILAGDHYQLPPTILNPEAAESGLSISLFERLVRSGVEPYLLRTQYRMHPHIAAFPCQYFYHGLLHSAPCTEQRGIPNYFPWPNPQTPIAFIPVDGQEWITEQGTSYCNPQESQVVIETISKMIDNGMTRNNHHHPSLESFPTIGIITPYAGQMRDIIDRMEREIDTKWLSYIQVKTVDGFQGREKDIIIISTVRSNPSQSLGFLQDWRRLNVAITRSRKGLIVVGNANTLSRNIHWKHWLEWISHHDCIYRH</sequence>
<organism evidence="7 8">
    <name type="scientific">Galdieria partita</name>
    <dbReference type="NCBI Taxonomy" id="83374"/>
    <lineage>
        <taxon>Eukaryota</taxon>
        <taxon>Rhodophyta</taxon>
        <taxon>Bangiophyceae</taxon>
        <taxon>Galdieriales</taxon>
        <taxon>Galdieriaceae</taxon>
        <taxon>Galdieria</taxon>
    </lineage>
</organism>
<evidence type="ECO:0000256" key="5">
    <source>
        <dbReference type="ARBA" id="ARBA00048432"/>
    </source>
</evidence>
<accession>A0A9C7Q0P8</accession>
<keyword evidence="1" id="KW-0547">Nucleotide-binding</keyword>
<comment type="catalytic activity">
    <reaction evidence="5">
        <text>ATP + H2O = ADP + phosphate + H(+)</text>
        <dbReference type="Rhea" id="RHEA:13065"/>
        <dbReference type="ChEBI" id="CHEBI:15377"/>
        <dbReference type="ChEBI" id="CHEBI:15378"/>
        <dbReference type="ChEBI" id="CHEBI:30616"/>
        <dbReference type="ChEBI" id="CHEBI:43474"/>
        <dbReference type="ChEBI" id="CHEBI:456216"/>
        <dbReference type="EC" id="3.6.4.12"/>
    </reaction>
    <physiologicalReaction direction="left-to-right" evidence="5">
        <dbReference type="Rhea" id="RHEA:13066"/>
    </physiologicalReaction>
</comment>
<evidence type="ECO:0000313" key="7">
    <source>
        <dbReference type="EMBL" id="GJQ14313.1"/>
    </source>
</evidence>
<feature type="domain" description="Helicase ATP-binding" evidence="6">
    <location>
        <begin position="267"/>
        <end position="513"/>
    </location>
</feature>
<evidence type="ECO:0000256" key="4">
    <source>
        <dbReference type="ARBA" id="ARBA00022840"/>
    </source>
</evidence>
<proteinExistence type="predicted"/>
<dbReference type="PANTHER" id="PTHR10887">
    <property type="entry name" value="DNA2/NAM7 HELICASE FAMILY"/>
    <property type="match status" value="1"/>
</dbReference>
<protein>
    <recommendedName>
        <fullName evidence="6">Helicase ATP-binding domain-containing protein</fullName>
    </recommendedName>
</protein>
<dbReference type="GO" id="GO:0016787">
    <property type="term" value="F:hydrolase activity"/>
    <property type="evidence" value="ECO:0007669"/>
    <property type="project" value="UniProtKB-KW"/>
</dbReference>
<evidence type="ECO:0000256" key="2">
    <source>
        <dbReference type="ARBA" id="ARBA00022801"/>
    </source>
</evidence>
<dbReference type="InterPro" id="IPR047187">
    <property type="entry name" value="SF1_C_Upf1"/>
</dbReference>
<dbReference type="GO" id="GO:0003678">
    <property type="term" value="F:DNA helicase activity"/>
    <property type="evidence" value="ECO:0007669"/>
    <property type="project" value="UniProtKB-EC"/>
</dbReference>
<dbReference type="Gene3D" id="3.40.50.300">
    <property type="entry name" value="P-loop containing nucleotide triphosphate hydrolases"/>
    <property type="match status" value="2"/>
</dbReference>
<reference evidence="7" key="1">
    <citation type="journal article" date="2022" name="Proc. Natl. Acad. Sci. U.S.A.">
        <title>Life cycle and functional genomics of the unicellular red alga Galdieria for elucidating algal and plant evolution and industrial use.</title>
        <authorList>
            <person name="Hirooka S."/>
            <person name="Itabashi T."/>
            <person name="Ichinose T.M."/>
            <person name="Onuma R."/>
            <person name="Fujiwara T."/>
            <person name="Yamashita S."/>
            <person name="Jong L.W."/>
            <person name="Tomita R."/>
            <person name="Iwane A.H."/>
            <person name="Miyagishima S.Y."/>
        </authorList>
    </citation>
    <scope>NUCLEOTIDE SEQUENCE</scope>
    <source>
        <strain evidence="7">NBRC 102759</strain>
    </source>
</reference>
<dbReference type="InterPro" id="IPR027417">
    <property type="entry name" value="P-loop_NTPase"/>
</dbReference>
<dbReference type="InterPro" id="IPR045055">
    <property type="entry name" value="DNA2/NAM7-like"/>
</dbReference>
<dbReference type="Gene3D" id="2.40.30.270">
    <property type="match status" value="1"/>
</dbReference>
<keyword evidence="3" id="KW-0347">Helicase</keyword>
<evidence type="ECO:0000313" key="8">
    <source>
        <dbReference type="Proteomes" id="UP001061958"/>
    </source>
</evidence>
<dbReference type="InterPro" id="IPR041679">
    <property type="entry name" value="DNA2/NAM7-like_C"/>
</dbReference>
<dbReference type="AlphaFoldDB" id="A0A9C7Q0P8"/>
<dbReference type="Proteomes" id="UP001061958">
    <property type="component" value="Unassembled WGS sequence"/>
</dbReference>
<dbReference type="InterPro" id="IPR041677">
    <property type="entry name" value="DNA2/NAM7_AAA_11"/>
</dbReference>
<keyword evidence="8" id="KW-1185">Reference proteome</keyword>
<dbReference type="SUPFAM" id="SSF52540">
    <property type="entry name" value="P-loop containing nucleoside triphosphate hydrolases"/>
    <property type="match status" value="1"/>
</dbReference>
<keyword evidence="4" id="KW-0067">ATP-binding</keyword>
<dbReference type="Pfam" id="PF13087">
    <property type="entry name" value="AAA_12"/>
    <property type="match status" value="1"/>
</dbReference>
<dbReference type="SMART" id="SM00487">
    <property type="entry name" value="DEXDc"/>
    <property type="match status" value="1"/>
</dbReference>
<dbReference type="CDD" id="cd18808">
    <property type="entry name" value="SF1_C_Upf1"/>
    <property type="match status" value="1"/>
</dbReference>
<dbReference type="EMBL" id="BQMJ01000053">
    <property type="protein sequence ID" value="GJQ14313.1"/>
    <property type="molecule type" value="Genomic_DNA"/>
</dbReference>
<dbReference type="FunFam" id="3.40.50.300:FF:000326">
    <property type="entry name" value="P-loop containing nucleoside triphosphate hydrolase"/>
    <property type="match status" value="1"/>
</dbReference>
<dbReference type="OrthoDB" id="2025at2759"/>
<reference evidence="7" key="2">
    <citation type="submission" date="2022-01" db="EMBL/GenBank/DDBJ databases">
        <authorList>
            <person name="Hirooka S."/>
            <person name="Miyagishima S.Y."/>
        </authorList>
    </citation>
    <scope>NUCLEOTIDE SEQUENCE</scope>
    <source>
        <strain evidence="7">NBRC 102759</strain>
    </source>
</reference>
<name>A0A9C7Q0P8_9RHOD</name>
<keyword evidence="2" id="KW-0378">Hydrolase</keyword>
<evidence type="ECO:0000259" key="6">
    <source>
        <dbReference type="SMART" id="SM00487"/>
    </source>
</evidence>
<dbReference type="Pfam" id="PF13086">
    <property type="entry name" value="AAA_11"/>
    <property type="match status" value="1"/>
</dbReference>
<evidence type="ECO:0000256" key="3">
    <source>
        <dbReference type="ARBA" id="ARBA00022806"/>
    </source>
</evidence>
<dbReference type="GO" id="GO:0005694">
    <property type="term" value="C:chromosome"/>
    <property type="evidence" value="ECO:0007669"/>
    <property type="project" value="UniProtKB-ARBA"/>
</dbReference>
<dbReference type="InterPro" id="IPR014001">
    <property type="entry name" value="Helicase_ATP-bd"/>
</dbReference>
<dbReference type="PANTHER" id="PTHR10887:SF495">
    <property type="entry name" value="HELICASE SENATAXIN ISOFORM X1-RELATED"/>
    <property type="match status" value="1"/>
</dbReference>
<dbReference type="GO" id="GO:0005524">
    <property type="term" value="F:ATP binding"/>
    <property type="evidence" value="ECO:0007669"/>
    <property type="project" value="UniProtKB-KW"/>
</dbReference>
<evidence type="ECO:0000256" key="1">
    <source>
        <dbReference type="ARBA" id="ARBA00022741"/>
    </source>
</evidence>
<gene>
    <name evidence="7" type="ORF">GpartN1_g6104.t1</name>
</gene>